<dbReference type="Gene3D" id="1.10.10.10">
    <property type="entry name" value="Winged helix-like DNA-binding domain superfamily/Winged helix DNA-binding domain"/>
    <property type="match status" value="1"/>
</dbReference>
<evidence type="ECO:0000259" key="4">
    <source>
        <dbReference type="PROSITE" id="PS51118"/>
    </source>
</evidence>
<keyword evidence="6" id="KW-1185">Reference proteome</keyword>
<sequence>MDTAGKTARELDGSQPRFTKYDCSDGCPVELALEQISGKWKGLVIYHLLGETIRFNEVKRRMGSVTQRSLTKQLRELEADGIVHREVYAVVPPRVEYSLTEKGQKLKPVIEALHAWGSMQMP</sequence>
<dbReference type="GO" id="GO:0003677">
    <property type="term" value="F:DNA binding"/>
    <property type="evidence" value="ECO:0007669"/>
    <property type="project" value="UniProtKB-KW"/>
</dbReference>
<dbReference type="InterPro" id="IPR036390">
    <property type="entry name" value="WH_DNA-bd_sf"/>
</dbReference>
<protein>
    <submittedName>
        <fullName evidence="5">Putative HTH-type transcriptional regulator YybR</fullName>
    </submittedName>
</protein>
<dbReference type="OrthoDB" id="9782219at2"/>
<name>A0A1X6YBV8_9RHOB</name>
<dbReference type="SUPFAM" id="SSF46785">
    <property type="entry name" value="Winged helix' DNA-binding domain"/>
    <property type="match status" value="1"/>
</dbReference>
<keyword evidence="2" id="KW-0238">DNA-binding</keyword>
<evidence type="ECO:0000256" key="3">
    <source>
        <dbReference type="ARBA" id="ARBA00023163"/>
    </source>
</evidence>
<dbReference type="PANTHER" id="PTHR33204">
    <property type="entry name" value="TRANSCRIPTIONAL REGULATOR, MARR FAMILY"/>
    <property type="match status" value="1"/>
</dbReference>
<evidence type="ECO:0000256" key="1">
    <source>
        <dbReference type="ARBA" id="ARBA00023015"/>
    </source>
</evidence>
<dbReference type="InterPro" id="IPR002577">
    <property type="entry name" value="HTH_HxlR"/>
</dbReference>
<dbReference type="InterPro" id="IPR036388">
    <property type="entry name" value="WH-like_DNA-bd_sf"/>
</dbReference>
<evidence type="ECO:0000313" key="5">
    <source>
        <dbReference type="EMBL" id="SLN16991.1"/>
    </source>
</evidence>
<feature type="domain" description="HTH hxlR-type" evidence="4">
    <location>
        <begin position="27"/>
        <end position="122"/>
    </location>
</feature>
<proteinExistence type="predicted"/>
<gene>
    <name evidence="5" type="primary">yybR_1</name>
    <name evidence="5" type="ORF">ROA7450_00502</name>
</gene>
<reference evidence="5 6" key="1">
    <citation type="submission" date="2017-03" db="EMBL/GenBank/DDBJ databases">
        <authorList>
            <person name="Afonso C.L."/>
            <person name="Miller P.J."/>
            <person name="Scott M.A."/>
            <person name="Spackman E."/>
            <person name="Goraichik I."/>
            <person name="Dimitrov K.M."/>
            <person name="Suarez D.L."/>
            <person name="Swayne D.E."/>
        </authorList>
    </citation>
    <scope>NUCLEOTIDE SEQUENCE [LARGE SCALE GENOMIC DNA]</scope>
    <source>
        <strain evidence="5 6">CECT 7450</strain>
    </source>
</reference>
<dbReference type="EMBL" id="FWFX01000001">
    <property type="protein sequence ID" value="SLN16991.1"/>
    <property type="molecule type" value="Genomic_DNA"/>
</dbReference>
<dbReference type="PANTHER" id="PTHR33204:SF29">
    <property type="entry name" value="TRANSCRIPTIONAL REGULATOR"/>
    <property type="match status" value="1"/>
</dbReference>
<organism evidence="5 6">
    <name type="scientific">Roseovarius albus</name>
    <dbReference type="NCBI Taxonomy" id="1247867"/>
    <lineage>
        <taxon>Bacteria</taxon>
        <taxon>Pseudomonadati</taxon>
        <taxon>Pseudomonadota</taxon>
        <taxon>Alphaproteobacteria</taxon>
        <taxon>Rhodobacterales</taxon>
        <taxon>Roseobacteraceae</taxon>
        <taxon>Roseovarius</taxon>
    </lineage>
</organism>
<dbReference type="AlphaFoldDB" id="A0A1X6YBV8"/>
<evidence type="ECO:0000256" key="2">
    <source>
        <dbReference type="ARBA" id="ARBA00023125"/>
    </source>
</evidence>
<accession>A0A1X6YBV8</accession>
<dbReference type="PROSITE" id="PS51118">
    <property type="entry name" value="HTH_HXLR"/>
    <property type="match status" value="1"/>
</dbReference>
<keyword evidence="3" id="KW-0804">Transcription</keyword>
<dbReference type="Proteomes" id="UP000193061">
    <property type="component" value="Unassembled WGS sequence"/>
</dbReference>
<keyword evidence="1" id="KW-0805">Transcription regulation</keyword>
<dbReference type="Pfam" id="PF01638">
    <property type="entry name" value="HxlR"/>
    <property type="match status" value="1"/>
</dbReference>
<evidence type="ECO:0000313" key="6">
    <source>
        <dbReference type="Proteomes" id="UP000193061"/>
    </source>
</evidence>